<dbReference type="RefSeq" id="WP_180841194.1">
    <property type="nucleotide sequence ID" value="NZ_CP059154.1"/>
</dbReference>
<keyword evidence="4" id="KW-1185">Reference proteome</keyword>
<organism evidence="3 4">
    <name type="scientific">Natrinema zhouii</name>
    <dbReference type="NCBI Taxonomy" id="1710539"/>
    <lineage>
        <taxon>Archaea</taxon>
        <taxon>Methanobacteriati</taxon>
        <taxon>Methanobacteriota</taxon>
        <taxon>Stenosarchaea group</taxon>
        <taxon>Halobacteria</taxon>
        <taxon>Halobacteriales</taxon>
        <taxon>Natrialbaceae</taxon>
        <taxon>Natrinema</taxon>
    </lineage>
</organism>
<evidence type="ECO:0000313" key="3">
    <source>
        <dbReference type="EMBL" id="QLK26013.1"/>
    </source>
</evidence>
<dbReference type="AlphaFoldDB" id="A0A7D6CRE9"/>
<name>A0A7D6CRE9_9EURY</name>
<dbReference type="EMBL" id="CP059154">
    <property type="protein sequence ID" value="QLK26013.1"/>
    <property type="molecule type" value="Genomic_DNA"/>
</dbReference>
<protein>
    <submittedName>
        <fullName evidence="3">HalX domain-containing protein</fullName>
    </submittedName>
</protein>
<dbReference type="InterPro" id="IPR001789">
    <property type="entry name" value="Sig_transdc_resp-reg_receiver"/>
</dbReference>
<dbReference type="GeneID" id="56145210"/>
<dbReference type="InterPro" id="IPR013971">
    <property type="entry name" value="HalX_domain"/>
</dbReference>
<feature type="domain" description="Response regulatory" evidence="2">
    <location>
        <begin position="7"/>
        <end position="113"/>
    </location>
</feature>
<dbReference type="KEGG" id="nay:HYG81_18355"/>
<evidence type="ECO:0000259" key="2">
    <source>
        <dbReference type="PROSITE" id="PS50110"/>
    </source>
</evidence>
<reference evidence="3 4" key="1">
    <citation type="submission" date="2020-07" db="EMBL/GenBank/DDBJ databases">
        <title>Natrinema (YPL30) sp. nov. and Haloterrigena xxxxxx (YPL8) sp. nov., isolated from a salt mine.</title>
        <authorList>
            <person name="Cui H."/>
        </authorList>
    </citation>
    <scope>NUCLEOTIDE SEQUENCE [LARGE SCALE GENOMIC DNA]</scope>
    <source>
        <strain evidence="3 4">YPL13</strain>
    </source>
</reference>
<gene>
    <name evidence="3" type="ORF">HYG81_18355</name>
</gene>
<evidence type="ECO:0000313" key="4">
    <source>
        <dbReference type="Proteomes" id="UP000510869"/>
    </source>
</evidence>
<accession>A0A7D6CRE9</accession>
<dbReference type="Gene3D" id="3.40.50.2300">
    <property type="match status" value="1"/>
</dbReference>
<dbReference type="PROSITE" id="PS50110">
    <property type="entry name" value="RESPONSE_REGULATORY"/>
    <property type="match status" value="1"/>
</dbReference>
<proteinExistence type="predicted"/>
<comment type="caution">
    <text evidence="1">Lacks conserved residue(s) required for the propagation of feature annotation.</text>
</comment>
<dbReference type="Proteomes" id="UP000510869">
    <property type="component" value="Chromosome"/>
</dbReference>
<dbReference type="InterPro" id="IPR011006">
    <property type="entry name" value="CheY-like_superfamily"/>
</dbReference>
<sequence>MAGDTNTVLVADNVPAVVTNLQSWLAEDYQVETTTDGDEALSLVEDADAALVGCNLRTAAGAVVAAEIEHRATAQTMAILCDAHEVDPLPAVGDSLEKPVESAPLLKTVDRLVRRARYEELLAECTTLAAERGAVESRGDAESNEEYETLQRRLNEVFTELDELVETFDGEDFRAAFATCEFGTPSQPQSASEHP</sequence>
<dbReference type="OrthoDB" id="186597at2157"/>
<dbReference type="GO" id="GO:0000160">
    <property type="term" value="P:phosphorelay signal transduction system"/>
    <property type="evidence" value="ECO:0007669"/>
    <property type="project" value="InterPro"/>
</dbReference>
<dbReference type="Pfam" id="PF08663">
    <property type="entry name" value="HalX"/>
    <property type="match status" value="1"/>
</dbReference>
<evidence type="ECO:0000256" key="1">
    <source>
        <dbReference type="PROSITE-ProRule" id="PRU00169"/>
    </source>
</evidence>
<dbReference type="SUPFAM" id="SSF52172">
    <property type="entry name" value="CheY-like"/>
    <property type="match status" value="1"/>
</dbReference>